<dbReference type="GO" id="GO:0006546">
    <property type="term" value="P:glycine catabolic process"/>
    <property type="evidence" value="ECO:0007669"/>
    <property type="project" value="InterPro"/>
</dbReference>
<dbReference type="KEGG" id="spsw:Sps_00691"/>
<dbReference type="AlphaFoldDB" id="A0A1S6HK18"/>
<dbReference type="PIRSF" id="PIRSF006487">
    <property type="entry name" value="GcvT"/>
    <property type="match status" value="1"/>
</dbReference>
<dbReference type="Gene3D" id="3.30.70.1400">
    <property type="entry name" value="Aminomethyltransferase beta-barrel domains"/>
    <property type="match status" value="1"/>
</dbReference>
<dbReference type="GO" id="GO:0008483">
    <property type="term" value="F:transaminase activity"/>
    <property type="evidence" value="ECO:0007669"/>
    <property type="project" value="UniProtKB-KW"/>
</dbReference>
<dbReference type="PANTHER" id="PTHR43757">
    <property type="entry name" value="AMINOMETHYLTRANSFERASE"/>
    <property type="match status" value="1"/>
</dbReference>
<evidence type="ECO:0000256" key="4">
    <source>
        <dbReference type="ARBA" id="ARBA00022679"/>
    </source>
</evidence>
<comment type="similarity">
    <text evidence="1">Belongs to the GcvT family.</text>
</comment>
<dbReference type="SUPFAM" id="SSF101790">
    <property type="entry name" value="Aminomethyltransferase beta-barrel domain"/>
    <property type="match status" value="1"/>
</dbReference>
<evidence type="ECO:0000313" key="10">
    <source>
        <dbReference type="EMBL" id="AQS35885.1"/>
    </source>
</evidence>
<dbReference type="NCBIfam" id="NF010093">
    <property type="entry name" value="PRK13579.1"/>
    <property type="match status" value="1"/>
</dbReference>
<feature type="binding site" evidence="7">
    <location>
        <position position="199"/>
    </location>
    <ligand>
        <name>substrate</name>
    </ligand>
</feature>
<evidence type="ECO:0000259" key="8">
    <source>
        <dbReference type="Pfam" id="PF01571"/>
    </source>
</evidence>
<evidence type="ECO:0000313" key="11">
    <source>
        <dbReference type="Proteomes" id="UP000189545"/>
    </source>
</evidence>
<evidence type="ECO:0000256" key="6">
    <source>
        <dbReference type="ARBA" id="ARBA00047665"/>
    </source>
</evidence>
<dbReference type="InterPro" id="IPR027266">
    <property type="entry name" value="TrmE/GcvT-like"/>
</dbReference>
<dbReference type="Proteomes" id="UP000189545">
    <property type="component" value="Chromosome"/>
</dbReference>
<accession>A0A1S6HK18</accession>
<dbReference type="GO" id="GO:0004047">
    <property type="term" value="F:aminomethyltransferase activity"/>
    <property type="evidence" value="ECO:0007669"/>
    <property type="project" value="UniProtKB-EC"/>
</dbReference>
<dbReference type="STRING" id="225848.Sps_00691"/>
<reference evidence="10 11" key="1">
    <citation type="submission" date="2016-03" db="EMBL/GenBank/DDBJ databases">
        <title>Complete genome sequence of Shewanella psychrophila WP2, a deep sea bacterium isolated from west Pacific sediment.</title>
        <authorList>
            <person name="Xu G."/>
            <person name="Jian H."/>
        </authorList>
    </citation>
    <scope>NUCLEOTIDE SEQUENCE [LARGE SCALE GENOMIC DNA]</scope>
    <source>
        <strain evidence="10 11">WP2</strain>
    </source>
</reference>
<name>A0A1S6HK18_9GAMM</name>
<feature type="domain" description="Aminomethyltransferase C-terminal" evidence="9">
    <location>
        <begin position="290"/>
        <end position="368"/>
    </location>
</feature>
<dbReference type="Gene3D" id="4.10.1250.10">
    <property type="entry name" value="Aminomethyltransferase fragment"/>
    <property type="match status" value="1"/>
</dbReference>
<dbReference type="Gene3D" id="2.40.30.110">
    <property type="entry name" value="Aminomethyltransferase beta-barrel domains"/>
    <property type="match status" value="1"/>
</dbReference>
<keyword evidence="4 10" id="KW-0808">Transferase</keyword>
<dbReference type="PANTHER" id="PTHR43757:SF2">
    <property type="entry name" value="AMINOMETHYLTRANSFERASE, MITOCHONDRIAL"/>
    <property type="match status" value="1"/>
</dbReference>
<dbReference type="EC" id="2.1.2.10" evidence="2"/>
<dbReference type="EMBL" id="CP014782">
    <property type="protein sequence ID" value="AQS35885.1"/>
    <property type="molecule type" value="Genomic_DNA"/>
</dbReference>
<evidence type="ECO:0000256" key="1">
    <source>
        <dbReference type="ARBA" id="ARBA00008609"/>
    </source>
</evidence>
<dbReference type="InterPro" id="IPR006222">
    <property type="entry name" value="GCVT_N"/>
</dbReference>
<evidence type="ECO:0000256" key="5">
    <source>
        <dbReference type="ARBA" id="ARBA00031395"/>
    </source>
</evidence>
<dbReference type="Gene3D" id="3.30.1360.120">
    <property type="entry name" value="Probable tRNA modification gtpase trme, domain 1"/>
    <property type="match status" value="1"/>
</dbReference>
<keyword evidence="3" id="KW-0032">Aminotransferase</keyword>
<keyword evidence="11" id="KW-1185">Reference proteome</keyword>
<dbReference type="InterPro" id="IPR013977">
    <property type="entry name" value="GcvT_C"/>
</dbReference>
<dbReference type="FunFam" id="3.30.70.1400:FF:000001">
    <property type="entry name" value="Aminomethyltransferase"/>
    <property type="match status" value="1"/>
</dbReference>
<dbReference type="Pfam" id="PF08669">
    <property type="entry name" value="GCV_T_C"/>
    <property type="match status" value="1"/>
</dbReference>
<dbReference type="GO" id="GO:0005960">
    <property type="term" value="C:glycine cleavage complex"/>
    <property type="evidence" value="ECO:0007669"/>
    <property type="project" value="InterPro"/>
</dbReference>
<dbReference type="InterPro" id="IPR006223">
    <property type="entry name" value="GcvT"/>
</dbReference>
<feature type="domain" description="GCVT N-terminal" evidence="8">
    <location>
        <begin position="14"/>
        <end position="261"/>
    </location>
</feature>
<gene>
    <name evidence="10" type="ORF">Sps_00691</name>
</gene>
<dbReference type="NCBIfam" id="NF001567">
    <property type="entry name" value="PRK00389.1"/>
    <property type="match status" value="1"/>
</dbReference>
<evidence type="ECO:0000256" key="3">
    <source>
        <dbReference type="ARBA" id="ARBA00022576"/>
    </source>
</evidence>
<sequence>MTQEVPRLLKTPCYELHVEAGARMVPFAGYEMPVQYPLGVKKEHLHTRASAGLFDVSHMGQLRLHGPNAAKALEALVPVDILDLPQGKQRYALFTNDNGGLQDDLMVSNFGDHLFLVVNAACKNQDIAHLRHHLPEDVEIEILEDRALLALQGPLAAKVLARHIPYSADMVFMGSRVLKFDGVDCIIGRAGYTGEDGFEISIPAEHADRLTRLLLSEAEVEWIGLGARDSLRLESGLCLYGHDIDTTTTPVEASLLWAISKARRADGVRPGGFPGAELILDQIATKAVSRKRVGMIGLGKAPVREGAALYNEQNEEIGIITSGTAGPSFGSPIAMGYVAKEFASLDTLVFAEVRGKKMPMKIAKMPFVEQRYYRG</sequence>
<protein>
    <recommendedName>
        <fullName evidence="2">aminomethyltransferase</fullName>
        <ecNumber evidence="2">2.1.2.10</ecNumber>
    </recommendedName>
    <alternativeName>
        <fullName evidence="5">Glycine cleavage system T protein</fullName>
    </alternativeName>
</protein>
<proteinExistence type="inferred from homology"/>
<dbReference type="InterPro" id="IPR029043">
    <property type="entry name" value="GcvT/YgfZ_C"/>
</dbReference>
<dbReference type="RefSeq" id="WP_077751238.1">
    <property type="nucleotide sequence ID" value="NZ_CP014782.1"/>
</dbReference>
<comment type="catalytic activity">
    <reaction evidence="6">
        <text>N(6)-[(R)-S(8)-aminomethyldihydrolipoyl]-L-lysyl-[protein] + (6S)-5,6,7,8-tetrahydrofolate = N(6)-[(R)-dihydrolipoyl]-L-lysyl-[protein] + (6R)-5,10-methylene-5,6,7,8-tetrahydrofolate + NH4(+)</text>
        <dbReference type="Rhea" id="RHEA:16945"/>
        <dbReference type="Rhea" id="RHEA-COMP:10475"/>
        <dbReference type="Rhea" id="RHEA-COMP:10492"/>
        <dbReference type="ChEBI" id="CHEBI:15636"/>
        <dbReference type="ChEBI" id="CHEBI:28938"/>
        <dbReference type="ChEBI" id="CHEBI:57453"/>
        <dbReference type="ChEBI" id="CHEBI:83100"/>
        <dbReference type="ChEBI" id="CHEBI:83143"/>
        <dbReference type="EC" id="2.1.2.10"/>
    </reaction>
</comment>
<dbReference type="OrthoDB" id="9774591at2"/>
<dbReference type="InterPro" id="IPR028896">
    <property type="entry name" value="GcvT/YgfZ/DmdA"/>
</dbReference>
<dbReference type="NCBIfam" id="TIGR00528">
    <property type="entry name" value="gcvT"/>
    <property type="match status" value="1"/>
</dbReference>
<organism evidence="10 11">
    <name type="scientific">Shewanella psychrophila</name>
    <dbReference type="NCBI Taxonomy" id="225848"/>
    <lineage>
        <taxon>Bacteria</taxon>
        <taxon>Pseudomonadati</taxon>
        <taxon>Pseudomonadota</taxon>
        <taxon>Gammaproteobacteria</taxon>
        <taxon>Alteromonadales</taxon>
        <taxon>Shewanellaceae</taxon>
        <taxon>Shewanella</taxon>
    </lineage>
</organism>
<evidence type="ECO:0000259" key="9">
    <source>
        <dbReference type="Pfam" id="PF08669"/>
    </source>
</evidence>
<evidence type="ECO:0000256" key="2">
    <source>
        <dbReference type="ARBA" id="ARBA00012616"/>
    </source>
</evidence>
<evidence type="ECO:0000256" key="7">
    <source>
        <dbReference type="PIRSR" id="PIRSR006487-1"/>
    </source>
</evidence>
<dbReference type="SUPFAM" id="SSF103025">
    <property type="entry name" value="Folate-binding domain"/>
    <property type="match status" value="1"/>
</dbReference>
<dbReference type="Pfam" id="PF01571">
    <property type="entry name" value="GCV_T"/>
    <property type="match status" value="1"/>
</dbReference>